<feature type="domain" description="RNA polymerase sigma factor 70 region 4 type 2" evidence="7">
    <location>
        <begin position="160"/>
        <end position="213"/>
    </location>
</feature>
<dbReference type="OrthoDB" id="6383365at2"/>
<dbReference type="Pfam" id="PF04542">
    <property type="entry name" value="Sigma70_r2"/>
    <property type="match status" value="1"/>
</dbReference>
<feature type="domain" description="RNA polymerase sigma-70 region 2" evidence="6">
    <location>
        <begin position="70"/>
        <end position="132"/>
    </location>
</feature>
<dbReference type="Gene3D" id="1.10.1740.10">
    <property type="match status" value="1"/>
</dbReference>
<evidence type="ECO:0000256" key="3">
    <source>
        <dbReference type="ARBA" id="ARBA00023082"/>
    </source>
</evidence>
<feature type="region of interest" description="Disordered" evidence="5">
    <location>
        <begin position="1"/>
        <end position="56"/>
    </location>
</feature>
<dbReference type="Proteomes" id="UP000006860">
    <property type="component" value="Chromosome"/>
</dbReference>
<feature type="compositionally biased region" description="Polar residues" evidence="5">
    <location>
        <begin position="36"/>
        <end position="53"/>
    </location>
</feature>
<dbReference type="GO" id="GO:0003677">
    <property type="term" value="F:DNA binding"/>
    <property type="evidence" value="ECO:0007669"/>
    <property type="project" value="InterPro"/>
</dbReference>
<evidence type="ECO:0000313" key="9">
    <source>
        <dbReference type="Proteomes" id="UP000006860"/>
    </source>
</evidence>
<dbReference type="InterPro" id="IPR007627">
    <property type="entry name" value="RNA_pol_sigma70_r2"/>
</dbReference>
<dbReference type="InterPro" id="IPR013324">
    <property type="entry name" value="RNA_pol_sigma_r3/r4-like"/>
</dbReference>
<dbReference type="InterPro" id="IPR014284">
    <property type="entry name" value="RNA_pol_sigma-70_dom"/>
</dbReference>
<protein>
    <submittedName>
        <fullName evidence="8">RNA polymerase, sigma-24 subunit, ECF subfamily</fullName>
    </submittedName>
</protein>
<dbReference type="HOGENOM" id="CLU_047691_17_0_0"/>
<proteinExistence type="inferred from homology"/>
<keyword evidence="2" id="KW-0805">Transcription regulation</keyword>
<reference evidence="9" key="1">
    <citation type="submission" date="2011-02" db="EMBL/GenBank/DDBJ databases">
        <title>The complete genome of Planctomyces brasiliensis DSM 5305.</title>
        <authorList>
            <person name="Lucas S."/>
            <person name="Copeland A."/>
            <person name="Lapidus A."/>
            <person name="Bruce D."/>
            <person name="Goodwin L."/>
            <person name="Pitluck S."/>
            <person name="Kyrpides N."/>
            <person name="Mavromatis K."/>
            <person name="Pagani I."/>
            <person name="Ivanova N."/>
            <person name="Ovchinnikova G."/>
            <person name="Lu M."/>
            <person name="Detter J.C."/>
            <person name="Han C."/>
            <person name="Land M."/>
            <person name="Hauser L."/>
            <person name="Markowitz V."/>
            <person name="Cheng J.-F."/>
            <person name="Hugenholtz P."/>
            <person name="Woyke T."/>
            <person name="Wu D."/>
            <person name="Tindall B."/>
            <person name="Pomrenke H.G."/>
            <person name="Brambilla E."/>
            <person name="Klenk H.-P."/>
            <person name="Eisen J.A."/>
        </authorList>
    </citation>
    <scope>NUCLEOTIDE SEQUENCE [LARGE SCALE GENOMIC DNA]</scope>
    <source>
        <strain evidence="9">ATCC 49424 / DSM 5305 / JCM 21570 / NBRC 103401 / IFAM 1448</strain>
    </source>
</reference>
<dbReference type="KEGG" id="pbs:Plabr_4726"/>
<dbReference type="Gene3D" id="1.10.10.10">
    <property type="entry name" value="Winged helix-like DNA-binding domain superfamily/Winged helix DNA-binding domain"/>
    <property type="match status" value="1"/>
</dbReference>
<dbReference type="eggNOG" id="COG1595">
    <property type="taxonomic scope" value="Bacteria"/>
</dbReference>
<sequence length="226" mass="25528">MSNGIGCVDEVAPDKPTSPSAVDSAEVQPAGETGTAPLQNAADGQSVESTADEVSSGPDREFIQQFVKAQRRLYLYLLAQTADPGLAEEVLQNTNVVILSKWTQFEPGTNFLAWVYRIASLELLKYRQKRRRGRLMFDDEFIQSVAETVEELDESSEPRRQALATCLGKLRPRDREIIQLRYQLGNNGQKLSETLDRPLNSIYQSLSRIRRTLFECIQREMTSLTR</sequence>
<evidence type="ECO:0000256" key="4">
    <source>
        <dbReference type="ARBA" id="ARBA00023163"/>
    </source>
</evidence>
<evidence type="ECO:0000259" key="6">
    <source>
        <dbReference type="Pfam" id="PF04542"/>
    </source>
</evidence>
<evidence type="ECO:0000256" key="1">
    <source>
        <dbReference type="ARBA" id="ARBA00010641"/>
    </source>
</evidence>
<dbReference type="SUPFAM" id="SSF88659">
    <property type="entry name" value="Sigma3 and sigma4 domains of RNA polymerase sigma factors"/>
    <property type="match status" value="1"/>
</dbReference>
<dbReference type="RefSeq" id="WP_013631001.1">
    <property type="nucleotide sequence ID" value="NC_015174.1"/>
</dbReference>
<dbReference type="AlphaFoldDB" id="F0SQB8"/>
<dbReference type="InterPro" id="IPR036388">
    <property type="entry name" value="WH-like_DNA-bd_sf"/>
</dbReference>
<organism evidence="8 9">
    <name type="scientific">Rubinisphaera brasiliensis (strain ATCC 49424 / DSM 5305 / JCM 21570 / IAM 15109 / NBRC 103401 / IFAM 1448)</name>
    <name type="common">Planctomyces brasiliensis</name>
    <dbReference type="NCBI Taxonomy" id="756272"/>
    <lineage>
        <taxon>Bacteria</taxon>
        <taxon>Pseudomonadati</taxon>
        <taxon>Planctomycetota</taxon>
        <taxon>Planctomycetia</taxon>
        <taxon>Planctomycetales</taxon>
        <taxon>Planctomycetaceae</taxon>
        <taxon>Rubinisphaera</taxon>
    </lineage>
</organism>
<dbReference type="Pfam" id="PF08281">
    <property type="entry name" value="Sigma70_r4_2"/>
    <property type="match status" value="1"/>
</dbReference>
<dbReference type="InterPro" id="IPR039425">
    <property type="entry name" value="RNA_pol_sigma-70-like"/>
</dbReference>
<name>F0SQB8_RUBBR</name>
<dbReference type="NCBIfam" id="TIGR02989">
    <property type="entry name" value="Sig-70_gvs1"/>
    <property type="match status" value="1"/>
</dbReference>
<evidence type="ECO:0000256" key="5">
    <source>
        <dbReference type="SAM" id="MobiDB-lite"/>
    </source>
</evidence>
<evidence type="ECO:0000256" key="2">
    <source>
        <dbReference type="ARBA" id="ARBA00023015"/>
    </source>
</evidence>
<dbReference type="PANTHER" id="PTHR43133">
    <property type="entry name" value="RNA POLYMERASE ECF-TYPE SIGMA FACTO"/>
    <property type="match status" value="1"/>
</dbReference>
<keyword evidence="9" id="KW-1185">Reference proteome</keyword>
<evidence type="ECO:0000313" key="8">
    <source>
        <dbReference type="EMBL" id="ADY62297.1"/>
    </source>
</evidence>
<dbReference type="InterPro" id="IPR014331">
    <property type="entry name" value="RNA_pol_sigma70_ECF_RHOBA"/>
</dbReference>
<dbReference type="PANTHER" id="PTHR43133:SF51">
    <property type="entry name" value="RNA POLYMERASE SIGMA FACTOR"/>
    <property type="match status" value="1"/>
</dbReference>
<comment type="similarity">
    <text evidence="1">Belongs to the sigma-70 factor family. ECF subfamily.</text>
</comment>
<dbReference type="SUPFAM" id="SSF88946">
    <property type="entry name" value="Sigma2 domain of RNA polymerase sigma factors"/>
    <property type="match status" value="1"/>
</dbReference>
<dbReference type="GO" id="GO:0016987">
    <property type="term" value="F:sigma factor activity"/>
    <property type="evidence" value="ECO:0007669"/>
    <property type="project" value="UniProtKB-KW"/>
</dbReference>
<dbReference type="GO" id="GO:0006352">
    <property type="term" value="P:DNA-templated transcription initiation"/>
    <property type="evidence" value="ECO:0007669"/>
    <property type="project" value="InterPro"/>
</dbReference>
<keyword evidence="4" id="KW-0804">Transcription</keyword>
<accession>F0SQB8</accession>
<gene>
    <name evidence="8" type="ordered locus">Plabr_4726</name>
</gene>
<evidence type="ECO:0000259" key="7">
    <source>
        <dbReference type="Pfam" id="PF08281"/>
    </source>
</evidence>
<dbReference type="InterPro" id="IPR013249">
    <property type="entry name" value="RNA_pol_sigma70_r4_t2"/>
</dbReference>
<dbReference type="NCBIfam" id="TIGR02937">
    <property type="entry name" value="sigma70-ECF"/>
    <property type="match status" value="1"/>
</dbReference>
<dbReference type="EMBL" id="CP002546">
    <property type="protein sequence ID" value="ADY62297.1"/>
    <property type="molecule type" value="Genomic_DNA"/>
</dbReference>
<keyword evidence="3" id="KW-0731">Sigma factor</keyword>
<dbReference type="InterPro" id="IPR013325">
    <property type="entry name" value="RNA_pol_sigma_r2"/>
</dbReference>
<dbReference type="STRING" id="756272.Plabr_4726"/>